<name>A0A0A8Z9W4_ARUDO</name>
<organism evidence="1">
    <name type="scientific">Arundo donax</name>
    <name type="common">Giant reed</name>
    <name type="synonym">Donax arundinaceus</name>
    <dbReference type="NCBI Taxonomy" id="35708"/>
    <lineage>
        <taxon>Eukaryota</taxon>
        <taxon>Viridiplantae</taxon>
        <taxon>Streptophyta</taxon>
        <taxon>Embryophyta</taxon>
        <taxon>Tracheophyta</taxon>
        <taxon>Spermatophyta</taxon>
        <taxon>Magnoliopsida</taxon>
        <taxon>Liliopsida</taxon>
        <taxon>Poales</taxon>
        <taxon>Poaceae</taxon>
        <taxon>PACMAD clade</taxon>
        <taxon>Arundinoideae</taxon>
        <taxon>Arundineae</taxon>
        <taxon>Arundo</taxon>
    </lineage>
</organism>
<reference evidence="1" key="1">
    <citation type="submission" date="2014-09" db="EMBL/GenBank/DDBJ databases">
        <authorList>
            <person name="Magalhaes I.L.F."/>
            <person name="Oliveira U."/>
            <person name="Santos F.R."/>
            <person name="Vidigal T.H.D.A."/>
            <person name="Brescovit A.D."/>
            <person name="Santos A.J."/>
        </authorList>
    </citation>
    <scope>NUCLEOTIDE SEQUENCE</scope>
    <source>
        <tissue evidence="1">Shoot tissue taken approximately 20 cm above the soil surface</tissue>
    </source>
</reference>
<sequence length="36" mass="4190">MKPSTRSGLTFCVFPCIYLRSPLLSWKSLLLPLHKR</sequence>
<reference evidence="1" key="2">
    <citation type="journal article" date="2015" name="Data Brief">
        <title>Shoot transcriptome of the giant reed, Arundo donax.</title>
        <authorList>
            <person name="Barrero R.A."/>
            <person name="Guerrero F.D."/>
            <person name="Moolhuijzen P."/>
            <person name="Goolsby J.A."/>
            <person name="Tidwell J."/>
            <person name="Bellgard S.E."/>
            <person name="Bellgard M.I."/>
        </authorList>
    </citation>
    <scope>NUCLEOTIDE SEQUENCE</scope>
    <source>
        <tissue evidence="1">Shoot tissue taken approximately 20 cm above the soil surface</tissue>
    </source>
</reference>
<proteinExistence type="predicted"/>
<protein>
    <submittedName>
        <fullName evidence="1">Uncharacterized protein</fullName>
    </submittedName>
</protein>
<dbReference type="EMBL" id="GBRH01266268">
    <property type="protein sequence ID" value="JAD31627.1"/>
    <property type="molecule type" value="Transcribed_RNA"/>
</dbReference>
<accession>A0A0A8Z9W4</accession>
<evidence type="ECO:0000313" key="1">
    <source>
        <dbReference type="EMBL" id="JAD31627.1"/>
    </source>
</evidence>
<dbReference type="AlphaFoldDB" id="A0A0A8Z9W4"/>